<keyword evidence="11" id="KW-1185">Reference proteome</keyword>
<keyword evidence="5" id="KW-0496">Mitochondrion</keyword>
<comment type="subcellular location">
    <subcellularLocation>
        <location evidence="1">Mitochondrion</location>
    </subcellularLocation>
</comment>
<dbReference type="InterPro" id="IPR024629">
    <property type="entry name" value="Ribosomal_mL67"/>
</dbReference>
<evidence type="ECO:0000256" key="5">
    <source>
        <dbReference type="ARBA" id="ARBA00023128"/>
    </source>
</evidence>
<name>A0A3M7M8F1_9PLEO</name>
<dbReference type="OrthoDB" id="5333655at2759"/>
<proteinExistence type="inferred from homology"/>
<feature type="region of interest" description="Disordered" evidence="9">
    <location>
        <begin position="609"/>
        <end position="647"/>
    </location>
</feature>
<accession>A0A3M7M8F1</accession>
<keyword evidence="4" id="KW-0805">Transcription regulation</keyword>
<dbReference type="GO" id="GO:0003735">
    <property type="term" value="F:structural constituent of ribosome"/>
    <property type="evidence" value="ECO:0007669"/>
    <property type="project" value="TreeGrafter"/>
</dbReference>
<evidence type="ECO:0000256" key="8">
    <source>
        <dbReference type="ARBA" id="ARBA00035185"/>
    </source>
</evidence>
<feature type="compositionally biased region" description="Basic and acidic residues" evidence="9">
    <location>
        <begin position="609"/>
        <end position="632"/>
    </location>
</feature>
<organism evidence="10 11">
    <name type="scientific">Pyrenophora seminiperda CCB06</name>
    <dbReference type="NCBI Taxonomy" id="1302712"/>
    <lineage>
        <taxon>Eukaryota</taxon>
        <taxon>Fungi</taxon>
        <taxon>Dikarya</taxon>
        <taxon>Ascomycota</taxon>
        <taxon>Pezizomycotina</taxon>
        <taxon>Dothideomycetes</taxon>
        <taxon>Pleosporomycetidae</taxon>
        <taxon>Pleosporales</taxon>
        <taxon>Pleosporineae</taxon>
        <taxon>Pleosporaceae</taxon>
        <taxon>Pyrenophora</taxon>
    </lineage>
</organism>
<keyword evidence="7" id="KW-0687">Ribonucleoprotein</keyword>
<dbReference type="GO" id="GO:0005840">
    <property type="term" value="C:ribosome"/>
    <property type="evidence" value="ECO:0007669"/>
    <property type="project" value="UniProtKB-KW"/>
</dbReference>
<dbReference type="PANTHER" id="PTHR28184:SF1">
    <property type="entry name" value="LARGE RIBOSOMAL SUBUNIT PROTEIN ML67"/>
    <property type="match status" value="1"/>
</dbReference>
<dbReference type="GO" id="GO:0000150">
    <property type="term" value="F:DNA strand exchange activity"/>
    <property type="evidence" value="ECO:0007669"/>
    <property type="project" value="InterPro"/>
</dbReference>
<keyword evidence="6" id="KW-0804">Transcription</keyword>
<evidence type="ECO:0000256" key="4">
    <source>
        <dbReference type="ARBA" id="ARBA00023015"/>
    </source>
</evidence>
<reference evidence="10 11" key="1">
    <citation type="journal article" date="2014" name="PLoS ONE">
        <title>De novo Genome Assembly of the Fungal Plant Pathogen Pyrenophora semeniperda.</title>
        <authorList>
            <person name="Soliai M.M."/>
            <person name="Meyer S.E."/>
            <person name="Udall J.A."/>
            <person name="Elzinga D.E."/>
            <person name="Hermansen R.A."/>
            <person name="Bodily P.M."/>
            <person name="Hart A.A."/>
            <person name="Coleman C.E."/>
        </authorList>
    </citation>
    <scope>NUCLEOTIDE SEQUENCE [LARGE SCALE GENOMIC DNA]</scope>
    <source>
        <strain evidence="10 11">CCB06</strain>
        <tissue evidence="10">Mycelium</tissue>
    </source>
</reference>
<dbReference type="AlphaFoldDB" id="A0A3M7M8F1"/>
<gene>
    <name evidence="10" type="ORF">GMOD_00000887</name>
</gene>
<evidence type="ECO:0000256" key="9">
    <source>
        <dbReference type="SAM" id="MobiDB-lite"/>
    </source>
</evidence>
<evidence type="ECO:0000313" key="10">
    <source>
        <dbReference type="EMBL" id="RMZ70752.1"/>
    </source>
</evidence>
<evidence type="ECO:0000256" key="3">
    <source>
        <dbReference type="ARBA" id="ARBA00022980"/>
    </source>
</evidence>
<evidence type="ECO:0000256" key="6">
    <source>
        <dbReference type="ARBA" id="ARBA00023163"/>
    </source>
</evidence>
<keyword evidence="3" id="KW-0689">Ribosomal protein</keyword>
<dbReference type="PANTHER" id="PTHR28184">
    <property type="entry name" value="MITOCHONDRIAL HOMOLOGOUS RECOMBINATION PROTEIN 1"/>
    <property type="match status" value="1"/>
</dbReference>
<evidence type="ECO:0000313" key="11">
    <source>
        <dbReference type="Proteomes" id="UP000265663"/>
    </source>
</evidence>
<dbReference type="GO" id="GO:0003697">
    <property type="term" value="F:single-stranded DNA binding"/>
    <property type="evidence" value="ECO:0007669"/>
    <property type="project" value="InterPro"/>
</dbReference>
<sequence length="647" mass="73473">MAVSAKRPAVMSCSFFWRVNGLAFAHSSVDRLLERVAKPGRVGFSVVPDELRSLDEREWARPLLSRSARAFVGDLSVLGMASSSMVLPRDLEGFSGVYWGRMRVELLDRRCCGKRDAGPCAIKISHLLLTTTPASTPIASLTPPAAMPRSLARLRYQPPPKPLSFPKPSRRALAPEVVEESLERRVSAYVQRQSNPKFLKLQTVVNERARRQPTGRHVPAPAKPYTLRDVVDPQGTAKHGEIIYIFRNTKTNQIIYSLQELLDNHHLEQLPFIGKHSKPPVLRPDEWVPHCVVTFPTPAQGQNAFRKLREFRRLHETSWDKTNPELKQLSLELRIKRIMDQRANSSADLAEVLRLQREHGLVTMKEQQEQQQKATAYMDKRWEQIDALANASQTKEKPADSVKWLEGQIRSMDLKLNMKHLQKEADQKRIKAAKEGLVTRLGKLQYALRKAEQFKQLQDDLKKRAEPANEPGAEAQLEELKTQARVLQESLETPEPGRSKKALNADRDLLAQHRTAISSLELAFQAKAQVDARDHYVARSVLPKALRKDATTPPYTLDGISVRWTDLQDAVYASGKWPEEIQHELLELNKYRSETLLLRAEDYAIEKSGEFKANEDHEGHVEQAEEERRRGVVDLLPKPSPFGRATA</sequence>
<protein>
    <recommendedName>
        <fullName evidence="8">Large ribosomal subunit protein mL67</fullName>
    </recommendedName>
</protein>
<dbReference type="GO" id="GO:1990904">
    <property type="term" value="C:ribonucleoprotein complex"/>
    <property type="evidence" value="ECO:0007669"/>
    <property type="project" value="UniProtKB-KW"/>
</dbReference>
<dbReference type="EMBL" id="KE747824">
    <property type="protein sequence ID" value="RMZ70752.1"/>
    <property type="molecule type" value="Genomic_DNA"/>
</dbReference>
<evidence type="ECO:0000256" key="7">
    <source>
        <dbReference type="ARBA" id="ARBA00023274"/>
    </source>
</evidence>
<evidence type="ECO:0000256" key="2">
    <source>
        <dbReference type="ARBA" id="ARBA00010741"/>
    </source>
</evidence>
<dbReference type="Pfam" id="PF12829">
    <property type="entry name" value="Mhr1"/>
    <property type="match status" value="1"/>
</dbReference>
<evidence type="ECO:0000256" key="1">
    <source>
        <dbReference type="ARBA" id="ARBA00004173"/>
    </source>
</evidence>
<comment type="similarity">
    <text evidence="2">Belongs to the mitochondrion-specific ribosomal protein mL67 family.</text>
</comment>
<dbReference type="Proteomes" id="UP000265663">
    <property type="component" value="Unassembled WGS sequence"/>
</dbReference>
<dbReference type="GO" id="GO:0005739">
    <property type="term" value="C:mitochondrion"/>
    <property type="evidence" value="ECO:0007669"/>
    <property type="project" value="UniProtKB-SubCell"/>
</dbReference>